<accession>A0AAV2DJX3</accession>
<dbReference type="InterPro" id="IPR036259">
    <property type="entry name" value="MFS_trans_sf"/>
</dbReference>
<feature type="transmembrane region" description="Helical" evidence="7">
    <location>
        <begin position="374"/>
        <end position="392"/>
    </location>
</feature>
<feature type="transmembrane region" description="Helical" evidence="7">
    <location>
        <begin position="84"/>
        <end position="102"/>
    </location>
</feature>
<dbReference type="GO" id="GO:0022857">
    <property type="term" value="F:transmembrane transporter activity"/>
    <property type="evidence" value="ECO:0007669"/>
    <property type="project" value="InterPro"/>
</dbReference>
<evidence type="ECO:0000256" key="4">
    <source>
        <dbReference type="ARBA" id="ARBA00022989"/>
    </source>
</evidence>
<feature type="transmembrane region" description="Helical" evidence="7">
    <location>
        <begin position="296"/>
        <end position="317"/>
    </location>
</feature>
<evidence type="ECO:0000256" key="1">
    <source>
        <dbReference type="ARBA" id="ARBA00004141"/>
    </source>
</evidence>
<evidence type="ECO:0000313" key="10">
    <source>
        <dbReference type="Proteomes" id="UP001497516"/>
    </source>
</evidence>
<dbReference type="InterPro" id="IPR005828">
    <property type="entry name" value="MFS_sugar_transport-like"/>
</dbReference>
<reference evidence="9 10" key="1">
    <citation type="submission" date="2024-04" db="EMBL/GenBank/DDBJ databases">
        <authorList>
            <person name="Fracassetti M."/>
        </authorList>
    </citation>
    <scope>NUCLEOTIDE SEQUENCE [LARGE SCALE GENOMIC DNA]</scope>
</reference>
<feature type="transmembrane region" description="Helical" evidence="7">
    <location>
        <begin position="171"/>
        <end position="192"/>
    </location>
</feature>
<dbReference type="Proteomes" id="UP001497516">
    <property type="component" value="Chromosome 3"/>
</dbReference>
<feature type="transmembrane region" description="Helical" evidence="7">
    <location>
        <begin position="349"/>
        <end position="367"/>
    </location>
</feature>
<feature type="transmembrane region" description="Helical" evidence="7">
    <location>
        <begin position="198"/>
        <end position="219"/>
    </location>
</feature>
<comment type="subcellular location">
    <subcellularLocation>
        <location evidence="1">Membrane</location>
        <topology evidence="1">Multi-pass membrane protein</topology>
    </subcellularLocation>
</comment>
<dbReference type="Pfam" id="PF00083">
    <property type="entry name" value="Sugar_tr"/>
    <property type="match status" value="1"/>
</dbReference>
<evidence type="ECO:0000256" key="2">
    <source>
        <dbReference type="ARBA" id="ARBA00022448"/>
    </source>
</evidence>
<dbReference type="InterPro" id="IPR020846">
    <property type="entry name" value="MFS_dom"/>
</dbReference>
<dbReference type="AlphaFoldDB" id="A0AAV2DJX3"/>
<feature type="transmembrane region" description="Helical" evidence="7">
    <location>
        <begin position="464"/>
        <end position="484"/>
    </location>
</feature>
<dbReference type="InterPro" id="IPR005829">
    <property type="entry name" value="Sugar_transporter_CS"/>
</dbReference>
<organism evidence="9 10">
    <name type="scientific">Linum trigynum</name>
    <dbReference type="NCBI Taxonomy" id="586398"/>
    <lineage>
        <taxon>Eukaryota</taxon>
        <taxon>Viridiplantae</taxon>
        <taxon>Streptophyta</taxon>
        <taxon>Embryophyta</taxon>
        <taxon>Tracheophyta</taxon>
        <taxon>Spermatophyta</taxon>
        <taxon>Magnoliopsida</taxon>
        <taxon>eudicotyledons</taxon>
        <taxon>Gunneridae</taxon>
        <taxon>Pentapetalae</taxon>
        <taxon>rosids</taxon>
        <taxon>fabids</taxon>
        <taxon>Malpighiales</taxon>
        <taxon>Linaceae</taxon>
        <taxon>Linum</taxon>
    </lineage>
</organism>
<dbReference type="PANTHER" id="PTHR23511">
    <property type="entry name" value="SYNAPTIC VESICLE GLYCOPROTEIN 2"/>
    <property type="match status" value="1"/>
</dbReference>
<gene>
    <name evidence="9" type="ORF">LTRI10_LOCUS15789</name>
</gene>
<feature type="domain" description="Major facilitator superfamily (MFS) profile" evidence="8">
    <location>
        <begin position="47"/>
        <end position="487"/>
    </location>
</feature>
<sequence length="516" mass="56293">MVEQAPLLSSSAISYPRYTLMADQSAGGYSVDGAIISMGFGLFQTLMCVYAGMGWVSEAMEMMILSFIGPAVKSKWNLSADQETVLTVVVFAGMLVGSYLWGFLSDRYGRRNGFLFTAIVTSIAGLFSAFAWNYYVLMIARCVVGVGLGGVPVVFTWFLEFIPAPNRGQWMVAFNLFWTLGAIVEVGLAWIVMPTLGWKWLVGLSAVPSFVLLFFYYWTPESPRYLCLKGKKDEALKIMEKVAKCNNKSLPPGVLLTDHEIEQQGQVYSADSEPPSWEDSNLGLLKTLRLLLSRKLARATVMLWIIFFGNAFSYYGLVLLTTQLNRSDLCNSNVKKSDDSGAGIDYKNVFIATLAECPGALAAILLVDRVGRKYTMAGLLLVCSAFVVPLVTHQSSMVTTILLFGARICITGSFAIAFVLAPELYPTSVRSTGFGIASSMGRIGGMTAPFVAVSLTERCMQREAVLLFVGIVVIAMIATLLIPYDTKGMELTESISSMKNESKDSGAPVKPRLAEA</sequence>
<feature type="transmembrane region" description="Helical" evidence="7">
    <location>
        <begin position="114"/>
        <end position="132"/>
    </location>
</feature>
<feature type="transmembrane region" description="Helical" evidence="7">
    <location>
        <begin position="398"/>
        <end position="421"/>
    </location>
</feature>
<name>A0AAV2DJX3_9ROSI</name>
<keyword evidence="2" id="KW-0813">Transport</keyword>
<evidence type="ECO:0000313" key="9">
    <source>
        <dbReference type="EMBL" id="CAL1373885.1"/>
    </source>
</evidence>
<evidence type="ECO:0000256" key="6">
    <source>
        <dbReference type="SAM" id="MobiDB-lite"/>
    </source>
</evidence>
<keyword evidence="4 7" id="KW-1133">Transmembrane helix</keyword>
<keyword evidence="5 7" id="KW-0472">Membrane</keyword>
<dbReference type="FunFam" id="1.20.1250.20:FF:000232">
    <property type="entry name" value="Organic cation/carnitine transporter 7"/>
    <property type="match status" value="1"/>
</dbReference>
<dbReference type="EMBL" id="OZ034816">
    <property type="protein sequence ID" value="CAL1373885.1"/>
    <property type="molecule type" value="Genomic_DNA"/>
</dbReference>
<dbReference type="SUPFAM" id="SSF103473">
    <property type="entry name" value="MFS general substrate transporter"/>
    <property type="match status" value="1"/>
</dbReference>
<keyword evidence="10" id="KW-1185">Reference proteome</keyword>
<evidence type="ECO:0000256" key="5">
    <source>
        <dbReference type="ARBA" id="ARBA00023136"/>
    </source>
</evidence>
<evidence type="ECO:0000259" key="8">
    <source>
        <dbReference type="PROSITE" id="PS50850"/>
    </source>
</evidence>
<dbReference type="GO" id="GO:0016020">
    <property type="term" value="C:membrane"/>
    <property type="evidence" value="ECO:0007669"/>
    <property type="project" value="UniProtKB-SubCell"/>
</dbReference>
<dbReference type="PROSITE" id="PS00216">
    <property type="entry name" value="SUGAR_TRANSPORT_1"/>
    <property type="match status" value="1"/>
</dbReference>
<feature type="transmembrane region" description="Helical" evidence="7">
    <location>
        <begin position="34"/>
        <end position="56"/>
    </location>
</feature>
<feature type="transmembrane region" description="Helical" evidence="7">
    <location>
        <begin position="138"/>
        <end position="159"/>
    </location>
</feature>
<feature type="region of interest" description="Disordered" evidence="6">
    <location>
        <begin position="497"/>
        <end position="516"/>
    </location>
</feature>
<evidence type="ECO:0000256" key="7">
    <source>
        <dbReference type="SAM" id="Phobius"/>
    </source>
</evidence>
<keyword evidence="3 7" id="KW-0812">Transmembrane</keyword>
<protein>
    <recommendedName>
        <fullName evidence="8">Major facilitator superfamily (MFS) profile domain-containing protein</fullName>
    </recommendedName>
</protein>
<evidence type="ECO:0000256" key="3">
    <source>
        <dbReference type="ARBA" id="ARBA00022692"/>
    </source>
</evidence>
<dbReference type="Gene3D" id="1.20.1250.20">
    <property type="entry name" value="MFS general substrate transporter like domains"/>
    <property type="match status" value="2"/>
</dbReference>
<dbReference type="PROSITE" id="PS50850">
    <property type="entry name" value="MFS"/>
    <property type="match status" value="1"/>
</dbReference>
<dbReference type="PANTHER" id="PTHR23511:SF5">
    <property type="entry name" value="MAJOR FACILITATOR-TYPE TRANSPORTER HXNZ-RELATED"/>
    <property type="match status" value="1"/>
</dbReference>
<proteinExistence type="predicted"/>